<dbReference type="PANTHER" id="PTHR33362:SF4">
    <property type="entry name" value="2,3-DIKETO-L-GULONATE TRAP TRANSPORTER LARGE PERMEASE PROTEIN YIAN"/>
    <property type="match status" value="1"/>
</dbReference>
<keyword evidence="10" id="KW-1185">Reference proteome</keyword>
<feature type="transmembrane region" description="Helical" evidence="7">
    <location>
        <begin position="395"/>
        <end position="419"/>
    </location>
</feature>
<dbReference type="PIRSF" id="PIRSF006066">
    <property type="entry name" value="HI0050"/>
    <property type="match status" value="1"/>
</dbReference>
<keyword evidence="2" id="KW-1003">Cell membrane</keyword>
<proteinExistence type="inferred from homology"/>
<comment type="function">
    <text evidence="7">Part of the tripartite ATP-independent periplasmic (TRAP) transport system.</text>
</comment>
<sequence>MTITVFVLSLLGAMALGMPLAFSLLVSGVALMLHLDQFDTQIVSQNLISGADNFPLMAVPFFMLAGELMNAGGMSRRIVQSALVWVGHLQGGLGYVAVFAALLMASLSGSAVADTAALAAVLLPMMRDAGYRMDRSAGLIAAGGIIAPVIPPSIGFILFGVIGGVSISKLFMAGIVPGVLMGLALLVTWRIVARSDRVSVAPKVPLRERLRVTADAFWCYLLAVTIIGGMKAGVFTPTEAAVVAVVYALLVGMFIYREIHPRQLYAIVLAAGKTSAVVMFLVAAALVSAWLITVANIPAQVAALVEPFHDSPRLLMALLMLLVVVVGTALDFAPTVLILTPVLMPLVRQAGIDPVYFGVLFIINNAIGLLTPPVGTVLNVVCGVGRIPMHEVIRGVWPFLLSQLVVLGLLILFPALVLAPMRWMLG</sequence>
<name>A0ABU9B8A7_9BURK</name>
<keyword evidence="5 7" id="KW-1133">Transmembrane helix</keyword>
<comment type="similarity">
    <text evidence="7">Belongs to the TRAP transporter large permease family.</text>
</comment>
<comment type="caution">
    <text evidence="9">The sequence shown here is derived from an EMBL/GenBank/DDBJ whole genome shotgun (WGS) entry which is preliminary data.</text>
</comment>
<evidence type="ECO:0000256" key="1">
    <source>
        <dbReference type="ARBA" id="ARBA00004429"/>
    </source>
</evidence>
<feature type="transmembrane region" description="Helical" evidence="7">
    <location>
        <begin position="355"/>
        <end position="375"/>
    </location>
</feature>
<keyword evidence="3 7" id="KW-0997">Cell inner membrane</keyword>
<comment type="subunit">
    <text evidence="7">The complex comprises the extracytoplasmic solute receptor protein and the two transmembrane proteins.</text>
</comment>
<feature type="transmembrane region" description="Helical" evidence="7">
    <location>
        <begin position="170"/>
        <end position="192"/>
    </location>
</feature>
<dbReference type="PANTHER" id="PTHR33362">
    <property type="entry name" value="SIALIC ACID TRAP TRANSPORTER PERMEASE PROTEIN SIAT-RELATED"/>
    <property type="match status" value="1"/>
</dbReference>
<feature type="transmembrane region" description="Helical" evidence="7">
    <location>
        <begin position="6"/>
        <end position="33"/>
    </location>
</feature>
<feature type="transmembrane region" description="Helical" evidence="7">
    <location>
        <begin position="92"/>
        <end position="125"/>
    </location>
</feature>
<organism evidence="9 10">
    <name type="scientific">Pseudaquabacterium rugosum</name>
    <dbReference type="NCBI Taxonomy" id="2984194"/>
    <lineage>
        <taxon>Bacteria</taxon>
        <taxon>Pseudomonadati</taxon>
        <taxon>Pseudomonadota</taxon>
        <taxon>Betaproteobacteria</taxon>
        <taxon>Burkholderiales</taxon>
        <taxon>Sphaerotilaceae</taxon>
        <taxon>Pseudaquabacterium</taxon>
    </lineage>
</organism>
<evidence type="ECO:0000313" key="10">
    <source>
        <dbReference type="Proteomes" id="UP001368500"/>
    </source>
</evidence>
<feature type="transmembrane region" description="Helical" evidence="7">
    <location>
        <begin position="54"/>
        <end position="72"/>
    </location>
</feature>
<evidence type="ECO:0000256" key="3">
    <source>
        <dbReference type="ARBA" id="ARBA00022519"/>
    </source>
</evidence>
<gene>
    <name evidence="9" type="ORF">AACH11_08490</name>
</gene>
<evidence type="ECO:0000259" key="8">
    <source>
        <dbReference type="Pfam" id="PF06808"/>
    </source>
</evidence>
<evidence type="ECO:0000256" key="5">
    <source>
        <dbReference type="ARBA" id="ARBA00022989"/>
    </source>
</evidence>
<keyword evidence="6 7" id="KW-0472">Membrane</keyword>
<feature type="transmembrane region" description="Helical" evidence="7">
    <location>
        <begin position="277"/>
        <end position="297"/>
    </location>
</feature>
<evidence type="ECO:0000313" key="9">
    <source>
        <dbReference type="EMBL" id="MEK8025999.1"/>
    </source>
</evidence>
<evidence type="ECO:0000256" key="7">
    <source>
        <dbReference type="RuleBase" id="RU369079"/>
    </source>
</evidence>
<dbReference type="InterPro" id="IPR004681">
    <property type="entry name" value="TRAP_DctM"/>
</dbReference>
<feature type="transmembrane region" description="Helical" evidence="7">
    <location>
        <begin position="317"/>
        <end position="343"/>
    </location>
</feature>
<dbReference type="RefSeq" id="WP_341373782.1">
    <property type="nucleotide sequence ID" value="NZ_JBBUTF010000006.1"/>
</dbReference>
<keyword evidence="7" id="KW-0813">Transport</keyword>
<evidence type="ECO:0000256" key="2">
    <source>
        <dbReference type="ARBA" id="ARBA00022475"/>
    </source>
</evidence>
<accession>A0ABU9B8A7</accession>
<dbReference type="NCBIfam" id="TIGR00786">
    <property type="entry name" value="dctM"/>
    <property type="match status" value="1"/>
</dbReference>
<evidence type="ECO:0000256" key="6">
    <source>
        <dbReference type="ARBA" id="ARBA00023136"/>
    </source>
</evidence>
<feature type="transmembrane region" description="Helical" evidence="7">
    <location>
        <begin position="137"/>
        <end position="164"/>
    </location>
</feature>
<protein>
    <recommendedName>
        <fullName evidence="7">TRAP transporter large permease protein</fullName>
    </recommendedName>
</protein>
<dbReference type="EMBL" id="JBBUTF010000006">
    <property type="protein sequence ID" value="MEK8025999.1"/>
    <property type="molecule type" value="Genomic_DNA"/>
</dbReference>
<feature type="transmembrane region" description="Helical" evidence="7">
    <location>
        <begin position="240"/>
        <end position="256"/>
    </location>
</feature>
<feature type="transmembrane region" description="Helical" evidence="7">
    <location>
        <begin position="212"/>
        <end position="234"/>
    </location>
</feature>
<evidence type="ECO:0000256" key="4">
    <source>
        <dbReference type="ARBA" id="ARBA00022692"/>
    </source>
</evidence>
<reference evidence="9 10" key="1">
    <citation type="submission" date="2024-04" db="EMBL/GenBank/DDBJ databases">
        <title>Novel species of the genus Ideonella isolated from streams.</title>
        <authorList>
            <person name="Lu H."/>
        </authorList>
    </citation>
    <scope>NUCLEOTIDE SEQUENCE [LARGE SCALE GENOMIC DNA]</scope>
    <source>
        <strain evidence="9 10">BYS139W</strain>
    </source>
</reference>
<dbReference type="InterPro" id="IPR010656">
    <property type="entry name" value="DctM"/>
</dbReference>
<comment type="subcellular location">
    <subcellularLocation>
        <location evidence="1 7">Cell inner membrane</location>
        <topology evidence="1 7">Multi-pass membrane protein</topology>
    </subcellularLocation>
</comment>
<keyword evidence="4 7" id="KW-0812">Transmembrane</keyword>
<dbReference type="Proteomes" id="UP001368500">
    <property type="component" value="Unassembled WGS sequence"/>
</dbReference>
<feature type="domain" description="TRAP C4-dicarboxylate transport system permease DctM subunit" evidence="8">
    <location>
        <begin position="8"/>
        <end position="416"/>
    </location>
</feature>
<dbReference type="Pfam" id="PF06808">
    <property type="entry name" value="DctM"/>
    <property type="match status" value="1"/>
</dbReference>